<comment type="cofactor">
    <cofactor evidence="1">
        <name>Co(2+)</name>
        <dbReference type="ChEBI" id="CHEBI:48828"/>
    </cofactor>
</comment>
<reference evidence="5 6" key="1">
    <citation type="submission" date="2022-05" db="EMBL/GenBank/DDBJ databases">
        <title>Genome Resource of Streptomyces lavenduligriseus GA1-1, a Strain with Broad-Spectrum Antifungal Activity against Phytopathogenic Fungi.</title>
        <authorList>
            <person name="Qi D."/>
        </authorList>
    </citation>
    <scope>NUCLEOTIDE SEQUENCE [LARGE SCALE GENOMIC DNA]</scope>
    <source>
        <strain evidence="5 6">GA1-1</strain>
    </source>
</reference>
<evidence type="ECO:0000259" key="4">
    <source>
        <dbReference type="Pfam" id="PF24621"/>
    </source>
</evidence>
<dbReference type="Gene3D" id="1.20.1090.10">
    <property type="entry name" value="Dehydroquinate synthase-like - alpha domain"/>
    <property type="match status" value="1"/>
</dbReference>
<evidence type="ECO:0000256" key="1">
    <source>
        <dbReference type="ARBA" id="ARBA00001941"/>
    </source>
</evidence>
<evidence type="ECO:0000313" key="5">
    <source>
        <dbReference type="EMBL" id="MCL3998883.1"/>
    </source>
</evidence>
<comment type="caution">
    <text evidence="5">The sequence shown here is derived from an EMBL/GenBank/DDBJ whole genome shotgun (WGS) entry which is preliminary data.</text>
</comment>
<dbReference type="Pfam" id="PF24621">
    <property type="entry name" value="DHQS_C"/>
    <property type="match status" value="1"/>
</dbReference>
<dbReference type="SUPFAM" id="SSF56796">
    <property type="entry name" value="Dehydroquinate synthase-like"/>
    <property type="match status" value="1"/>
</dbReference>
<proteinExistence type="predicted"/>
<dbReference type="PANTHER" id="PTHR43622">
    <property type="entry name" value="3-DEHYDROQUINATE SYNTHASE"/>
    <property type="match status" value="1"/>
</dbReference>
<dbReference type="PANTHER" id="PTHR43622:SF1">
    <property type="entry name" value="3-DEHYDROQUINATE SYNTHASE"/>
    <property type="match status" value="1"/>
</dbReference>
<keyword evidence="3" id="KW-0520">NAD</keyword>
<keyword evidence="2" id="KW-0479">Metal-binding</keyword>
<gene>
    <name evidence="5" type="ORF">M4438_36235</name>
</gene>
<evidence type="ECO:0000256" key="2">
    <source>
        <dbReference type="ARBA" id="ARBA00022723"/>
    </source>
</evidence>
<dbReference type="EMBL" id="JAMCCK010000089">
    <property type="protein sequence ID" value="MCL3998883.1"/>
    <property type="molecule type" value="Genomic_DNA"/>
</dbReference>
<evidence type="ECO:0000313" key="6">
    <source>
        <dbReference type="Proteomes" id="UP001202052"/>
    </source>
</evidence>
<evidence type="ECO:0000256" key="3">
    <source>
        <dbReference type="ARBA" id="ARBA00023027"/>
    </source>
</evidence>
<dbReference type="Proteomes" id="UP001202052">
    <property type="component" value="Unassembled WGS sequence"/>
</dbReference>
<accession>A0ABT0P577</accession>
<dbReference type="InterPro" id="IPR050071">
    <property type="entry name" value="Dehydroquinate_synthase"/>
</dbReference>
<protein>
    <recommendedName>
        <fullName evidence="4">3-dehydroquinate synthase C-terminal domain-containing protein</fullName>
    </recommendedName>
</protein>
<sequence>AANPLPAGPAVAAIVEQAVASRLMLLALEPERQLLELGHRVADPYQAATGYRILPGEAVAAGMAVAAAHAFLSGKTTLVHRDRILNLLAAYQLPVTLPDELRQPVWEAMAARRHARHDPLSLVIPQRPGLCTLIDDFDRPAYDKALDDLAARP</sequence>
<name>A0ABT0P577_9ACTN</name>
<feature type="non-terminal residue" evidence="5">
    <location>
        <position position="1"/>
    </location>
</feature>
<organism evidence="5 6">
    <name type="scientific">Streptomyces lavenduligriseus</name>
    <dbReference type="NCBI Taxonomy" id="67315"/>
    <lineage>
        <taxon>Bacteria</taxon>
        <taxon>Bacillati</taxon>
        <taxon>Actinomycetota</taxon>
        <taxon>Actinomycetes</taxon>
        <taxon>Kitasatosporales</taxon>
        <taxon>Streptomycetaceae</taxon>
        <taxon>Streptomyces</taxon>
    </lineage>
</organism>
<dbReference type="InterPro" id="IPR056179">
    <property type="entry name" value="DHQS_C"/>
</dbReference>
<keyword evidence="6" id="KW-1185">Reference proteome</keyword>
<feature type="domain" description="3-dehydroquinate synthase C-terminal" evidence="4">
    <location>
        <begin position="31"/>
        <end position="109"/>
    </location>
</feature>